<evidence type="ECO:0000313" key="7">
    <source>
        <dbReference type="EMBL" id="TDY49714.1"/>
    </source>
</evidence>
<dbReference type="GO" id="GO:0015093">
    <property type="term" value="F:ferrous iron transmembrane transporter activity"/>
    <property type="evidence" value="ECO:0007669"/>
    <property type="project" value="TreeGrafter"/>
</dbReference>
<keyword evidence="3 6" id="KW-0812">Transmembrane</keyword>
<feature type="transmembrane region" description="Helical" evidence="6">
    <location>
        <begin position="239"/>
        <end position="258"/>
    </location>
</feature>
<dbReference type="InterPro" id="IPR004923">
    <property type="entry name" value="FTR1/Fip1/EfeU"/>
</dbReference>
<dbReference type="PANTHER" id="PTHR31632">
    <property type="entry name" value="IRON TRANSPORTER FTH1"/>
    <property type="match status" value="1"/>
</dbReference>
<dbReference type="RefSeq" id="WP_134159142.1">
    <property type="nucleotide sequence ID" value="NZ_SORF01000004.1"/>
</dbReference>
<dbReference type="GO" id="GO:0033573">
    <property type="term" value="C:high-affinity iron permease complex"/>
    <property type="evidence" value="ECO:0007669"/>
    <property type="project" value="InterPro"/>
</dbReference>
<dbReference type="EMBL" id="SORF01000004">
    <property type="protein sequence ID" value="TDY49714.1"/>
    <property type="molecule type" value="Genomic_DNA"/>
</dbReference>
<comment type="similarity">
    <text evidence="2">Belongs to the oxidase-dependent Fe transporter (OFeT) (TC 9.A.10.1) family.</text>
</comment>
<comment type="subcellular location">
    <subcellularLocation>
        <location evidence="1">Membrane</location>
        <topology evidence="1">Multi-pass membrane protein</topology>
    </subcellularLocation>
</comment>
<organism evidence="7 8">
    <name type="scientific">Alicyclobacillus sacchari</name>
    <dbReference type="NCBI Taxonomy" id="392010"/>
    <lineage>
        <taxon>Bacteria</taxon>
        <taxon>Bacillati</taxon>
        <taxon>Bacillota</taxon>
        <taxon>Bacilli</taxon>
        <taxon>Bacillales</taxon>
        <taxon>Alicyclobacillaceae</taxon>
        <taxon>Alicyclobacillus</taxon>
    </lineage>
</organism>
<keyword evidence="8" id="KW-1185">Reference proteome</keyword>
<feature type="transmembrane region" description="Helical" evidence="6">
    <location>
        <begin position="211"/>
        <end position="233"/>
    </location>
</feature>
<accession>A0A4R8LQE8</accession>
<comment type="caution">
    <text evidence="7">The sequence shown here is derived from an EMBL/GenBank/DDBJ whole genome shotgun (WGS) entry which is preliminary data.</text>
</comment>
<evidence type="ECO:0000256" key="1">
    <source>
        <dbReference type="ARBA" id="ARBA00004141"/>
    </source>
</evidence>
<dbReference type="PANTHER" id="PTHR31632:SF2">
    <property type="entry name" value="PLASMA MEMBRANE IRON PERMEASE"/>
    <property type="match status" value="1"/>
</dbReference>
<dbReference type="Pfam" id="PF03239">
    <property type="entry name" value="FTR1"/>
    <property type="match status" value="2"/>
</dbReference>
<evidence type="ECO:0000313" key="8">
    <source>
        <dbReference type="Proteomes" id="UP000294581"/>
    </source>
</evidence>
<keyword evidence="5 6" id="KW-0472">Membrane</keyword>
<evidence type="ECO:0000256" key="5">
    <source>
        <dbReference type="ARBA" id="ARBA00023136"/>
    </source>
</evidence>
<dbReference type="AlphaFoldDB" id="A0A4R8LQE8"/>
<dbReference type="Proteomes" id="UP000294581">
    <property type="component" value="Unassembled WGS sequence"/>
</dbReference>
<feature type="transmembrane region" description="Helical" evidence="6">
    <location>
        <begin position="297"/>
        <end position="314"/>
    </location>
</feature>
<evidence type="ECO:0000256" key="6">
    <source>
        <dbReference type="SAM" id="Phobius"/>
    </source>
</evidence>
<gene>
    <name evidence="7" type="ORF">C7445_104227</name>
</gene>
<reference evidence="7 8" key="1">
    <citation type="submission" date="2019-03" db="EMBL/GenBank/DDBJ databases">
        <title>Genomic Encyclopedia of Type Strains, Phase IV (KMG-IV): sequencing the most valuable type-strain genomes for metagenomic binning, comparative biology and taxonomic classification.</title>
        <authorList>
            <person name="Goeker M."/>
        </authorList>
    </citation>
    <scope>NUCLEOTIDE SEQUENCE [LARGE SCALE GENOMIC DNA]</scope>
    <source>
        <strain evidence="7 8">DSM 17974</strain>
    </source>
</reference>
<proteinExistence type="inferred from homology"/>
<keyword evidence="4 6" id="KW-1133">Transmembrane helix</keyword>
<feature type="transmembrane region" description="Helical" evidence="6">
    <location>
        <begin position="116"/>
        <end position="138"/>
    </location>
</feature>
<feature type="transmembrane region" description="Helical" evidence="6">
    <location>
        <begin position="86"/>
        <end position="110"/>
    </location>
</feature>
<sequence>MVGRRFGVKQIVLGLLAVAVIAVLVWQGLSAGGNPNPTSPNIGRGAAIVDTGILVFREGLETILVLSAITASLVRTGKGYWKPISGGAGLAFAATLVTWFIVVGIISLVGQTAPELSIQAGTGLLAIVVLLIVMNWFFHRIYWTGWISMHNRKKKEIIEHLESSSDAGTVQVAKTLAYRGLVILGFTSVYREGFEVVLFLQNTRMQVGSQVVVIGATIGLVLTMMVAVLTFFAHRKLPYKRMLVLTGVMLGAVLLVMVGEQVQEMQQAGWMPSTPLNLHLPAWTGLWFSLFNNLQSIAAQLIAAVVVLGSYFGAQYVRVWKPRREAAKSMAV</sequence>
<evidence type="ECO:0000256" key="3">
    <source>
        <dbReference type="ARBA" id="ARBA00022692"/>
    </source>
</evidence>
<evidence type="ECO:0000256" key="2">
    <source>
        <dbReference type="ARBA" id="ARBA00008333"/>
    </source>
</evidence>
<dbReference type="OrthoDB" id="8215804at2"/>
<evidence type="ECO:0000256" key="4">
    <source>
        <dbReference type="ARBA" id="ARBA00022989"/>
    </source>
</evidence>
<name>A0A4R8LQE8_9BACL</name>
<protein>
    <submittedName>
        <fullName evidence="7">High-affinity iron transporter</fullName>
    </submittedName>
</protein>